<comment type="catalytic activity">
    <reaction evidence="1">
        <text>Hydrolysis of proteins in presence of ATP.</text>
        <dbReference type="EC" id="3.4.21.53"/>
    </reaction>
</comment>
<dbReference type="Pfam" id="PF05362">
    <property type="entry name" value="Lon_C"/>
    <property type="match status" value="1"/>
</dbReference>
<keyword evidence="6" id="KW-1185">Reference proteome</keyword>
<dbReference type="PROSITE" id="PS50106">
    <property type="entry name" value="PDZ"/>
    <property type="match status" value="1"/>
</dbReference>
<organism evidence="5 6">
    <name type="scientific">Brevibacillus ruminantium</name>
    <dbReference type="NCBI Taxonomy" id="2950604"/>
    <lineage>
        <taxon>Bacteria</taxon>
        <taxon>Bacillati</taxon>
        <taxon>Bacillota</taxon>
        <taxon>Bacilli</taxon>
        <taxon>Bacillales</taxon>
        <taxon>Paenibacillaceae</taxon>
        <taxon>Brevibacillus</taxon>
    </lineage>
</organism>
<keyword evidence="1" id="KW-0378">Hydrolase</keyword>
<dbReference type="RefSeq" id="WP_251874828.1">
    <property type="nucleotide sequence ID" value="NZ_CP098755.1"/>
</dbReference>
<feature type="active site" evidence="1">
    <location>
        <position position="246"/>
    </location>
</feature>
<dbReference type="InterPro" id="IPR027065">
    <property type="entry name" value="Lon_Prtase"/>
</dbReference>
<evidence type="ECO:0000256" key="1">
    <source>
        <dbReference type="PROSITE-ProRule" id="PRU01122"/>
    </source>
</evidence>
<feature type="active site" evidence="1">
    <location>
        <position position="292"/>
    </location>
</feature>
<feature type="transmembrane region" description="Helical" evidence="2">
    <location>
        <begin position="20"/>
        <end position="41"/>
    </location>
</feature>
<dbReference type="Gene3D" id="3.30.230.10">
    <property type="match status" value="1"/>
</dbReference>
<reference evidence="5" key="1">
    <citation type="submission" date="2022-06" db="EMBL/GenBank/DDBJ databases">
        <title>Genome sequencing of Brevibacillus sp. BB3-R1.</title>
        <authorList>
            <person name="Heo J."/>
            <person name="Lee D."/>
            <person name="Won M."/>
            <person name="Han B.-H."/>
            <person name="Hong S.-B."/>
            <person name="Kwon S.-W."/>
        </authorList>
    </citation>
    <scope>NUCLEOTIDE SEQUENCE</scope>
    <source>
        <strain evidence="5">BB3-R1</strain>
    </source>
</reference>
<dbReference type="InterPro" id="IPR014721">
    <property type="entry name" value="Ribsml_uS5_D2-typ_fold_subgr"/>
</dbReference>
<comment type="similarity">
    <text evidence="1">Belongs to the peptidase S16 family.</text>
</comment>
<dbReference type="SMART" id="SM00228">
    <property type="entry name" value="PDZ"/>
    <property type="match status" value="1"/>
</dbReference>
<dbReference type="EMBL" id="CP098755">
    <property type="protein sequence ID" value="USG67731.1"/>
    <property type="molecule type" value="Genomic_DNA"/>
</dbReference>
<feature type="domain" description="Lon proteolytic" evidence="4">
    <location>
        <begin position="238"/>
        <end position="349"/>
    </location>
</feature>
<evidence type="ECO:0000313" key="5">
    <source>
        <dbReference type="EMBL" id="USG67731.1"/>
    </source>
</evidence>
<dbReference type="NCBIfam" id="NF041438">
    <property type="entry name" value="SepM_fam_S16"/>
    <property type="match status" value="1"/>
</dbReference>
<protein>
    <recommendedName>
        <fullName evidence="1">endopeptidase La</fullName>
        <ecNumber evidence="1">3.4.21.53</ecNumber>
    </recommendedName>
</protein>
<evidence type="ECO:0000259" key="3">
    <source>
        <dbReference type="PROSITE" id="PS50106"/>
    </source>
</evidence>
<feature type="domain" description="PDZ" evidence="3">
    <location>
        <begin position="113"/>
        <end position="199"/>
    </location>
</feature>
<dbReference type="InterPro" id="IPR036034">
    <property type="entry name" value="PDZ_sf"/>
</dbReference>
<keyword evidence="2" id="KW-1133">Transmembrane helix</keyword>
<dbReference type="Pfam" id="PF13180">
    <property type="entry name" value="PDZ_2"/>
    <property type="match status" value="1"/>
</dbReference>
<accession>A0ABY4WKQ9</accession>
<evidence type="ECO:0000313" key="6">
    <source>
        <dbReference type="Proteomes" id="UP001056500"/>
    </source>
</evidence>
<keyword evidence="2" id="KW-0812">Transmembrane</keyword>
<dbReference type="SUPFAM" id="SSF54211">
    <property type="entry name" value="Ribosomal protein S5 domain 2-like"/>
    <property type="match status" value="1"/>
</dbReference>
<dbReference type="SUPFAM" id="SSF50156">
    <property type="entry name" value="PDZ domain-like"/>
    <property type="match status" value="1"/>
</dbReference>
<keyword evidence="1" id="KW-0645">Protease</keyword>
<dbReference type="PANTHER" id="PTHR10046">
    <property type="entry name" value="ATP DEPENDENT LON PROTEASE FAMILY MEMBER"/>
    <property type="match status" value="1"/>
</dbReference>
<dbReference type="PROSITE" id="PS51786">
    <property type="entry name" value="LON_PROTEOLYTIC"/>
    <property type="match status" value="1"/>
</dbReference>
<name>A0ABY4WKQ9_9BACL</name>
<dbReference type="EC" id="3.4.21.53" evidence="1"/>
<dbReference type="Gene3D" id="2.30.42.10">
    <property type="match status" value="1"/>
</dbReference>
<proteinExistence type="inferred from homology"/>
<keyword evidence="2" id="KW-0472">Membrane</keyword>
<dbReference type="InterPro" id="IPR020568">
    <property type="entry name" value="Ribosomal_Su5_D2-typ_SF"/>
</dbReference>
<gene>
    <name evidence="5" type="ORF">NDK47_10805</name>
</gene>
<evidence type="ECO:0000256" key="2">
    <source>
        <dbReference type="SAM" id="Phobius"/>
    </source>
</evidence>
<evidence type="ECO:0000259" key="4">
    <source>
        <dbReference type="PROSITE" id="PS51786"/>
    </source>
</evidence>
<keyword evidence="1" id="KW-0720">Serine protease</keyword>
<dbReference type="Proteomes" id="UP001056500">
    <property type="component" value="Chromosome"/>
</dbReference>
<sequence length="354" mass="38753">MSDEQIRIHRNRRSNRFTRWLLIIIPIAMGLLFFVPTSYYVTRPGSAMKLAPIIHVEGGVKDETGSFMLTTVRMGEANLAWYLYSLFSPDAELMDKRLVVSEGESNEDFTKRELAVMDNSQKVAEAVAFRIAGYDVKVENQGVWVMGIVAGMPAKNVLQIGDVIVSVDGKPTPKKEDLLSYLSGKKAGDQVSLSFIRDGKKEERTLQLMQLPNSQTAGIGIRPDDKQEITIPKKVTISSEGIGGPSAGLMMTLEMYDQLNAEQDLTRGYQIAGTGTISLDGSVGRIGGINHKIVAADNAGAEIFFAPDDESGTITNYQEAVATAKRIGTSMKIVPVKTVEDALDYLRSQPQKQS</sequence>
<dbReference type="InterPro" id="IPR008269">
    <property type="entry name" value="Lon_proteolytic"/>
</dbReference>
<dbReference type="InterPro" id="IPR001478">
    <property type="entry name" value="PDZ"/>
</dbReference>